<organism evidence="3 4">
    <name type="scientific">Oopsacas minuta</name>
    <dbReference type="NCBI Taxonomy" id="111878"/>
    <lineage>
        <taxon>Eukaryota</taxon>
        <taxon>Metazoa</taxon>
        <taxon>Porifera</taxon>
        <taxon>Hexactinellida</taxon>
        <taxon>Hexasterophora</taxon>
        <taxon>Lyssacinosida</taxon>
        <taxon>Leucopsacidae</taxon>
        <taxon>Oopsacas</taxon>
    </lineage>
</organism>
<proteinExistence type="predicted"/>
<gene>
    <name evidence="3" type="ORF">LOD99_899</name>
</gene>
<dbReference type="Pfam" id="PF13843">
    <property type="entry name" value="DDE_Tnp_1_7"/>
    <property type="match status" value="1"/>
</dbReference>
<name>A0AAV7K0P0_9METZ</name>
<keyword evidence="4" id="KW-1185">Reference proteome</keyword>
<dbReference type="PANTHER" id="PTHR46599:SF6">
    <property type="entry name" value="DUAL SPECIFICITY PHOSPHATASE 26"/>
    <property type="match status" value="1"/>
</dbReference>
<feature type="compositionally biased region" description="Polar residues" evidence="1">
    <location>
        <begin position="1"/>
        <end position="18"/>
    </location>
</feature>
<evidence type="ECO:0000313" key="3">
    <source>
        <dbReference type="EMBL" id="KAI6654503.1"/>
    </source>
</evidence>
<dbReference type="PANTHER" id="PTHR46599">
    <property type="entry name" value="PIGGYBAC TRANSPOSABLE ELEMENT-DERIVED PROTEIN 4"/>
    <property type="match status" value="1"/>
</dbReference>
<dbReference type="InterPro" id="IPR029526">
    <property type="entry name" value="PGBD"/>
</dbReference>
<dbReference type="Proteomes" id="UP001165289">
    <property type="component" value="Unassembled WGS sequence"/>
</dbReference>
<reference evidence="3 4" key="1">
    <citation type="journal article" date="2023" name="BMC Biol.">
        <title>The compact genome of the sponge Oopsacas minuta (Hexactinellida) is lacking key metazoan core genes.</title>
        <authorList>
            <person name="Santini S."/>
            <person name="Schenkelaars Q."/>
            <person name="Jourda C."/>
            <person name="Duchesne M."/>
            <person name="Belahbib H."/>
            <person name="Rocher C."/>
            <person name="Selva M."/>
            <person name="Riesgo A."/>
            <person name="Vervoort M."/>
            <person name="Leys S.P."/>
            <person name="Kodjabachian L."/>
            <person name="Le Bivic A."/>
            <person name="Borchiellini C."/>
            <person name="Claverie J.M."/>
            <person name="Renard E."/>
        </authorList>
    </citation>
    <scope>NUCLEOTIDE SEQUENCE [LARGE SCALE GENOMIC DNA]</scope>
    <source>
        <strain evidence="3">SPO-2</strain>
    </source>
</reference>
<protein>
    <submittedName>
        <fullName evidence="3">PiggyBac transposable element-derived protein 4</fullName>
    </submittedName>
</protein>
<comment type="caution">
    <text evidence="3">The sequence shown here is derived from an EMBL/GenBank/DDBJ whole genome shotgun (WGS) entry which is preliminary data.</text>
</comment>
<dbReference type="AlphaFoldDB" id="A0AAV7K0P0"/>
<sequence length="722" mass="82409">MSQLPAYSNGNMPESSNNQEEEKVTSLQRRSVKRANLDYTFPPHLLTRNISYPPKNDFSAPVGSTRIDGAIRPYIPEVTIIFLMTFKIPKTPQRFSDTSIYEYDSDEDSINLENIDLDDTYSNSSVSSDEDSLATSGSDTGSTGSFMDIPEANYWISGDKKTKWYEKFDIDDFAIFQNFEPKIDADKCSGCKTPLDFFQLFFTGELCDTILQMTNSKLMEHLDRNGDKLKSHKYLDAFIPEELNALLGLLILTGVFHANKESIADLFSDDINKSKPIFKATMPRDRLKHMLKFLRFDDASTRDERKQSDRLAPIRDVFESLNRLFREYYTPGTWVTVDEHLARYRGKCSFKQYIPSKPDRYGIKIWVIADSKNYYPLILEIYIGKTNLSNKPEDIVLRLACVLNPGHIIVGDSYFTSLSLTNKLLKQHQIGYLGTIKKMRVEIPRSLHVTKTRELYSSIFLFTDKHILLSYIAKKNKNVFLLTNVHTSKALSEYKNKALIILDYNKSKSGVDKLDQLIKEYRSYRATARWPCVVFYDLIGFSTHAAWVLYCLKFPESKMVKTKNRKEFLYILGQQLVNPLIVIRKNSSKFKYYHSVIKTAITQVSSSIPTDRSISENFSEQSPDILDVSESESYVLGVETIAKANPSQGDIDIDTDTDSINSNEPISKLVTKGKRGRCNQCVRKNVDLKVTASCRICGLFVCSKHSKNIVFAQTVKTPLSSS</sequence>
<accession>A0AAV7K0P0</accession>
<feature type="region of interest" description="Disordered" evidence="1">
    <location>
        <begin position="121"/>
        <end position="140"/>
    </location>
</feature>
<feature type="region of interest" description="Disordered" evidence="1">
    <location>
        <begin position="1"/>
        <end position="29"/>
    </location>
</feature>
<feature type="domain" description="PiggyBac transposable element-derived protein" evidence="2">
    <location>
        <begin position="193"/>
        <end position="547"/>
    </location>
</feature>
<evidence type="ECO:0000313" key="4">
    <source>
        <dbReference type="Proteomes" id="UP001165289"/>
    </source>
</evidence>
<dbReference type="EMBL" id="JAKMXF010000222">
    <property type="protein sequence ID" value="KAI6654503.1"/>
    <property type="molecule type" value="Genomic_DNA"/>
</dbReference>
<evidence type="ECO:0000256" key="1">
    <source>
        <dbReference type="SAM" id="MobiDB-lite"/>
    </source>
</evidence>
<evidence type="ECO:0000259" key="2">
    <source>
        <dbReference type="Pfam" id="PF13843"/>
    </source>
</evidence>